<gene>
    <name evidence="3" type="ORF">BOW53_09750</name>
</gene>
<evidence type="ECO:0000313" key="3">
    <source>
        <dbReference type="EMBL" id="OOZ39879.1"/>
    </source>
</evidence>
<proteinExistence type="predicted"/>
<keyword evidence="1" id="KW-0472">Membrane</keyword>
<feature type="transmembrane region" description="Helical" evidence="1">
    <location>
        <begin position="9"/>
        <end position="32"/>
    </location>
</feature>
<sequence length="81" mass="9530">MGLQQVTDFFMWCTIINGGIYLVWILFFVLMPDFIYRMQSRLFPLSRETFNTVVYAFFGGFKLLYMIFNVVPLVALLIIKG</sequence>
<reference evidence="3 4" key="1">
    <citation type="submission" date="2016-11" db="EMBL/GenBank/DDBJ databases">
        <title>Mixed transmission modes and dynamic genome evolution in an obligate animal-bacterial symbiosis.</title>
        <authorList>
            <person name="Russell S.L."/>
            <person name="Corbett-Detig R.B."/>
            <person name="Cavanaugh C.M."/>
        </authorList>
    </citation>
    <scope>NUCLEOTIDE SEQUENCE [LARGE SCALE GENOMIC DNA]</scope>
    <source>
        <strain evidence="3">Sveles-Q1</strain>
    </source>
</reference>
<evidence type="ECO:0000259" key="2">
    <source>
        <dbReference type="Pfam" id="PF21742"/>
    </source>
</evidence>
<protein>
    <recommendedName>
        <fullName evidence="2">DUF6868 domain-containing protein</fullName>
    </recommendedName>
</protein>
<comment type="caution">
    <text evidence="3">The sequence shown here is derived from an EMBL/GenBank/DDBJ whole genome shotgun (WGS) entry which is preliminary data.</text>
</comment>
<feature type="domain" description="DUF6868" evidence="2">
    <location>
        <begin position="1"/>
        <end position="80"/>
    </location>
</feature>
<evidence type="ECO:0000256" key="1">
    <source>
        <dbReference type="SAM" id="Phobius"/>
    </source>
</evidence>
<organism evidence="3 4">
    <name type="scientific">Solemya pervernicosa gill symbiont</name>
    <dbReference type="NCBI Taxonomy" id="642797"/>
    <lineage>
        <taxon>Bacteria</taxon>
        <taxon>Pseudomonadati</taxon>
        <taxon>Pseudomonadota</taxon>
        <taxon>Gammaproteobacteria</taxon>
        <taxon>sulfur-oxidizing symbionts</taxon>
    </lineage>
</organism>
<dbReference type="RefSeq" id="WP_078483894.1">
    <property type="nucleotide sequence ID" value="NZ_MPRL01000039.1"/>
</dbReference>
<keyword evidence="4" id="KW-1185">Reference proteome</keyword>
<accession>A0A1T2L460</accession>
<dbReference type="OrthoDB" id="5472096at2"/>
<dbReference type="Pfam" id="PF21742">
    <property type="entry name" value="DUF6868"/>
    <property type="match status" value="1"/>
</dbReference>
<evidence type="ECO:0000313" key="4">
    <source>
        <dbReference type="Proteomes" id="UP000191110"/>
    </source>
</evidence>
<feature type="transmembrane region" description="Helical" evidence="1">
    <location>
        <begin position="52"/>
        <end position="79"/>
    </location>
</feature>
<name>A0A1T2L460_9GAMM</name>
<keyword evidence="1" id="KW-0812">Transmembrane</keyword>
<keyword evidence="1" id="KW-1133">Transmembrane helix</keyword>
<dbReference type="InterPro" id="IPR049220">
    <property type="entry name" value="DUF6868"/>
</dbReference>
<dbReference type="Proteomes" id="UP000191110">
    <property type="component" value="Unassembled WGS sequence"/>
</dbReference>
<dbReference type="AlphaFoldDB" id="A0A1T2L460"/>
<dbReference type="EMBL" id="MPRL01000039">
    <property type="protein sequence ID" value="OOZ39879.1"/>
    <property type="molecule type" value="Genomic_DNA"/>
</dbReference>